<keyword evidence="1" id="KW-0812">Transmembrane</keyword>
<evidence type="ECO:0000256" key="1">
    <source>
        <dbReference type="SAM" id="Phobius"/>
    </source>
</evidence>
<proteinExistence type="predicted"/>
<keyword evidence="1" id="KW-1133">Transmembrane helix</keyword>
<protein>
    <submittedName>
        <fullName evidence="2">Uncharacterized protein</fullName>
    </submittedName>
</protein>
<feature type="transmembrane region" description="Helical" evidence="1">
    <location>
        <begin position="12"/>
        <end position="35"/>
    </location>
</feature>
<sequence length="88" mass="10437">MPHPPEHKLRWYQYKLSSLFILMTLVACACSWYAYEMNEAAKRRTAIEEIERLGGYAGYYYYDATGPDTLGEPPRRFSWLRKLHGDER</sequence>
<accession>X0U5F4</accession>
<organism evidence="2">
    <name type="scientific">marine sediment metagenome</name>
    <dbReference type="NCBI Taxonomy" id="412755"/>
    <lineage>
        <taxon>unclassified sequences</taxon>
        <taxon>metagenomes</taxon>
        <taxon>ecological metagenomes</taxon>
    </lineage>
</organism>
<gene>
    <name evidence="2" type="ORF">S01H1_23203</name>
</gene>
<dbReference type="AlphaFoldDB" id="X0U5F4"/>
<comment type="caution">
    <text evidence="2">The sequence shown here is derived from an EMBL/GenBank/DDBJ whole genome shotgun (WGS) entry which is preliminary data.</text>
</comment>
<evidence type="ECO:0000313" key="2">
    <source>
        <dbReference type="EMBL" id="GAF95602.1"/>
    </source>
</evidence>
<feature type="non-terminal residue" evidence="2">
    <location>
        <position position="88"/>
    </location>
</feature>
<keyword evidence="1" id="KW-0472">Membrane</keyword>
<dbReference type="EMBL" id="BARS01013315">
    <property type="protein sequence ID" value="GAF95602.1"/>
    <property type="molecule type" value="Genomic_DNA"/>
</dbReference>
<name>X0U5F4_9ZZZZ</name>
<reference evidence="2" key="1">
    <citation type="journal article" date="2014" name="Front. Microbiol.">
        <title>High frequency of phylogenetically diverse reductive dehalogenase-homologous genes in deep subseafloor sedimentary metagenomes.</title>
        <authorList>
            <person name="Kawai M."/>
            <person name="Futagami T."/>
            <person name="Toyoda A."/>
            <person name="Takaki Y."/>
            <person name="Nishi S."/>
            <person name="Hori S."/>
            <person name="Arai W."/>
            <person name="Tsubouchi T."/>
            <person name="Morono Y."/>
            <person name="Uchiyama I."/>
            <person name="Ito T."/>
            <person name="Fujiyama A."/>
            <person name="Inagaki F."/>
            <person name="Takami H."/>
        </authorList>
    </citation>
    <scope>NUCLEOTIDE SEQUENCE</scope>
    <source>
        <strain evidence="2">Expedition CK06-06</strain>
    </source>
</reference>